<dbReference type="EMBL" id="QOVN01000003">
    <property type="protein sequence ID" value="RXG29405.1"/>
    <property type="molecule type" value="Genomic_DNA"/>
</dbReference>
<protein>
    <recommendedName>
        <fullName evidence="6">Cell wall anchor protein</fullName>
    </recommendedName>
</protein>
<dbReference type="EMBL" id="FQXT01000004">
    <property type="protein sequence ID" value="SHI14167.1"/>
    <property type="molecule type" value="Genomic_DNA"/>
</dbReference>
<dbReference type="AlphaFoldDB" id="A0A1M5YPZ8"/>
<sequence>MLVKKLLYFVVLFASLTLSAQVGIGTTNPDTSSLFEVQSTTKGLLTPRMTTAQRTAISSPANGLLVYDTDESAFYYYESAAWSRLKGAEKRDNYVLVKSQADLPAPSGSVITLDENTFYEINGTIALTASINLNGAYVSGLDATEDVLSYTGGTVFSGSTGGSIRNITITGARAFNISASVSESLLVQNTIVANTTTSVGTIANLGLFFGNIVQFLNNADGVTYTNIGNLLLNNQAWLSSNSGTYERLSGTFGLVQKVSGFSTVSGSARAFDVSSNPTVGNGVLLSTVFSGTSSNPYINRYTAGSYTGYNFTNNWTVNCPGIPVESDNVATGNIYFNGTITTGFLQTVPNQNALNLQGNSNSNNTSAVNLFRMSSPQNNRLTYLGNKTRTFQVNAALSVRGNDNTGSFYAFFIRKNGTITLTETNTIMRVNNTSDVVSNSIMGTVELAPNDYIEIWVQRLVTGTGNASTNTNIVVFSLNVNIK</sequence>
<dbReference type="Proteomes" id="UP000290037">
    <property type="component" value="Unassembled WGS sequence"/>
</dbReference>
<evidence type="ECO:0008006" key="6">
    <source>
        <dbReference type="Google" id="ProtNLM"/>
    </source>
</evidence>
<name>A0A1M5YPZ8_9FLAO</name>
<evidence type="ECO:0000313" key="4">
    <source>
        <dbReference type="Proteomes" id="UP000184240"/>
    </source>
</evidence>
<dbReference type="STRING" id="573501.SAMN04487999_2229"/>
<feature type="chain" id="PRO_5013268686" description="Cell wall anchor protein" evidence="1">
    <location>
        <begin position="21"/>
        <end position="483"/>
    </location>
</feature>
<gene>
    <name evidence="2" type="ORF">DSM01_1504</name>
    <name evidence="3" type="ORF">SAMN04487999_2229</name>
</gene>
<dbReference type="OrthoDB" id="581140at2"/>
<reference evidence="3" key="2">
    <citation type="submission" date="2016-11" db="EMBL/GenBank/DDBJ databases">
        <authorList>
            <person name="Jaros S."/>
            <person name="Januszkiewicz K."/>
            <person name="Wedrychowicz H."/>
        </authorList>
    </citation>
    <scope>NUCLEOTIDE SEQUENCE [LARGE SCALE GENOMIC DNA]</scope>
    <source>
        <strain evidence="3">DSM 19859</strain>
    </source>
</reference>
<dbReference type="RefSeq" id="WP_072983084.1">
    <property type="nucleotide sequence ID" value="NZ_FQXT01000004.1"/>
</dbReference>
<keyword evidence="5" id="KW-1185">Reference proteome</keyword>
<dbReference type="Proteomes" id="UP000184240">
    <property type="component" value="Unassembled WGS sequence"/>
</dbReference>
<proteinExistence type="predicted"/>
<evidence type="ECO:0000313" key="2">
    <source>
        <dbReference type="EMBL" id="RXG29405.1"/>
    </source>
</evidence>
<keyword evidence="1" id="KW-0732">Signal</keyword>
<reference evidence="4" key="1">
    <citation type="submission" date="2016-11" db="EMBL/GenBank/DDBJ databases">
        <authorList>
            <person name="Varghese N."/>
            <person name="Submissions S."/>
        </authorList>
    </citation>
    <scope>NUCLEOTIDE SEQUENCE [LARGE SCALE GENOMIC DNA]</scope>
    <source>
        <strain evidence="4">DSM 19859</strain>
    </source>
</reference>
<evidence type="ECO:0000256" key="1">
    <source>
        <dbReference type="SAM" id="SignalP"/>
    </source>
</evidence>
<evidence type="ECO:0000313" key="3">
    <source>
        <dbReference type="EMBL" id="SHI14167.1"/>
    </source>
</evidence>
<evidence type="ECO:0000313" key="5">
    <source>
        <dbReference type="Proteomes" id="UP000290037"/>
    </source>
</evidence>
<feature type="signal peptide" evidence="1">
    <location>
        <begin position="1"/>
        <end position="20"/>
    </location>
</feature>
<reference evidence="2 5" key="3">
    <citation type="submission" date="2018-07" db="EMBL/GenBank/DDBJ databases">
        <title>Leeuwenhoekiella genomics.</title>
        <authorList>
            <person name="Tahon G."/>
            <person name="Willems A."/>
        </authorList>
    </citation>
    <scope>NUCLEOTIDE SEQUENCE [LARGE SCALE GENOMIC DNA]</scope>
    <source>
        <strain evidence="2 5">LMG 24856</strain>
    </source>
</reference>
<organism evidence="3 4">
    <name type="scientific">Leeuwenhoekiella palythoae</name>
    <dbReference type="NCBI Taxonomy" id="573501"/>
    <lineage>
        <taxon>Bacteria</taxon>
        <taxon>Pseudomonadati</taxon>
        <taxon>Bacteroidota</taxon>
        <taxon>Flavobacteriia</taxon>
        <taxon>Flavobacteriales</taxon>
        <taxon>Flavobacteriaceae</taxon>
        <taxon>Leeuwenhoekiella</taxon>
    </lineage>
</organism>
<accession>A0A1M5YPZ8</accession>